<proteinExistence type="predicted"/>
<gene>
    <name evidence="1" type="ORF">QFC20_004950</name>
</gene>
<name>A0ACC2VU73_9TREE</name>
<dbReference type="Proteomes" id="UP001230649">
    <property type="component" value="Unassembled WGS sequence"/>
</dbReference>
<accession>A0ACC2VU73</accession>
<evidence type="ECO:0000313" key="1">
    <source>
        <dbReference type="EMBL" id="KAJ9102678.1"/>
    </source>
</evidence>
<evidence type="ECO:0000313" key="2">
    <source>
        <dbReference type="Proteomes" id="UP001230649"/>
    </source>
</evidence>
<reference evidence="1" key="1">
    <citation type="submission" date="2023-04" db="EMBL/GenBank/DDBJ databases">
        <title>Draft Genome sequencing of Naganishia species isolated from polar environments using Oxford Nanopore Technology.</title>
        <authorList>
            <person name="Leo P."/>
            <person name="Venkateswaran K."/>
        </authorList>
    </citation>
    <scope>NUCLEOTIDE SEQUENCE</scope>
    <source>
        <strain evidence="1">MNA-CCFEE 5262</strain>
    </source>
</reference>
<protein>
    <submittedName>
        <fullName evidence="1">Uncharacterized protein</fullName>
    </submittedName>
</protein>
<keyword evidence="2" id="KW-1185">Reference proteome</keyword>
<dbReference type="EMBL" id="JASBWS010000063">
    <property type="protein sequence ID" value="KAJ9102678.1"/>
    <property type="molecule type" value="Genomic_DNA"/>
</dbReference>
<sequence length="255" mass="27257">MNGVTPQRPSLVHQPTSQKRKRLSDGNAENDMSIADDSGMVTDMDDMGGIHGAIIENSGPGWQGRIFEGDNRETKQMRTADNTPTSMIDDPVLTHQHMMTAQNVGMSLPMTPVTINGIPDERGSVNGNGNGTNGMDVDMSGTNAKLTPGQNPLSVQPFSLTLSAPPSSVGLLQPMGSTAAQEKSSLPLPMHEMQESEGLEIGQGMTELDMQRIRQEVANARNVHGCQTAMLDHTEIDAERPCGSGDGETKHVDVL</sequence>
<organism evidence="1 2">
    <name type="scientific">Naganishia adeliensis</name>
    <dbReference type="NCBI Taxonomy" id="92952"/>
    <lineage>
        <taxon>Eukaryota</taxon>
        <taxon>Fungi</taxon>
        <taxon>Dikarya</taxon>
        <taxon>Basidiomycota</taxon>
        <taxon>Agaricomycotina</taxon>
        <taxon>Tremellomycetes</taxon>
        <taxon>Filobasidiales</taxon>
        <taxon>Filobasidiaceae</taxon>
        <taxon>Naganishia</taxon>
    </lineage>
</organism>
<comment type="caution">
    <text evidence="1">The sequence shown here is derived from an EMBL/GenBank/DDBJ whole genome shotgun (WGS) entry which is preliminary data.</text>
</comment>